<dbReference type="OrthoDB" id="2678783at2759"/>
<sequence length="171" mass="18726">MTHFSDISGYIEVKGWNTEQLGLGKNRGGVIAIAAAARAVEFIRDGVIDIEQVLVDMIDAPDGKMKVKLPKTLNKATGRETSTPYQFSASNWSVGTANYKLSVERRGPKFVRSVFAEAQSRRNLKIANMAEGDCTAASKNANNADPRALLCNDPYAIEADRKLTQIFCSRI</sequence>
<dbReference type="EMBL" id="JAGFBS010000041">
    <property type="protein sequence ID" value="KAG6371004.1"/>
    <property type="molecule type" value="Genomic_DNA"/>
</dbReference>
<evidence type="ECO:0000313" key="2">
    <source>
        <dbReference type="Proteomes" id="UP000683000"/>
    </source>
</evidence>
<organism evidence="1 2">
    <name type="scientific">Boletus reticuloceps</name>
    <dbReference type="NCBI Taxonomy" id="495285"/>
    <lineage>
        <taxon>Eukaryota</taxon>
        <taxon>Fungi</taxon>
        <taxon>Dikarya</taxon>
        <taxon>Basidiomycota</taxon>
        <taxon>Agaricomycotina</taxon>
        <taxon>Agaricomycetes</taxon>
        <taxon>Agaricomycetidae</taxon>
        <taxon>Boletales</taxon>
        <taxon>Boletineae</taxon>
        <taxon>Boletaceae</taxon>
        <taxon>Boletoideae</taxon>
        <taxon>Boletus</taxon>
    </lineage>
</organism>
<accession>A0A8I2YFA2</accession>
<name>A0A8I2YFA2_9AGAM</name>
<evidence type="ECO:0000313" key="1">
    <source>
        <dbReference type="EMBL" id="KAG6371004.1"/>
    </source>
</evidence>
<comment type="caution">
    <text evidence="1">The sequence shown here is derived from an EMBL/GenBank/DDBJ whole genome shotgun (WGS) entry which is preliminary data.</text>
</comment>
<gene>
    <name evidence="1" type="ORF">JVT61DRAFT_10724</name>
</gene>
<dbReference type="AlphaFoldDB" id="A0A8I2YFA2"/>
<protein>
    <submittedName>
        <fullName evidence="1">Uncharacterized protein</fullName>
    </submittedName>
</protein>
<dbReference type="Proteomes" id="UP000683000">
    <property type="component" value="Unassembled WGS sequence"/>
</dbReference>
<keyword evidence="2" id="KW-1185">Reference proteome</keyword>
<proteinExistence type="predicted"/>
<reference evidence="1" key="1">
    <citation type="submission" date="2021-03" db="EMBL/GenBank/DDBJ databases">
        <title>Evolutionary innovations through gain and loss of genes in the ectomycorrhizal Boletales.</title>
        <authorList>
            <person name="Wu G."/>
            <person name="Miyauchi S."/>
            <person name="Morin E."/>
            <person name="Yang Z.-L."/>
            <person name="Xu J."/>
            <person name="Martin F.M."/>
        </authorList>
    </citation>
    <scope>NUCLEOTIDE SEQUENCE</scope>
    <source>
        <strain evidence="1">BR01</strain>
    </source>
</reference>